<dbReference type="PANTHER" id="PTHR24205">
    <property type="entry name" value="FOUR AND A HALF LIM DOMAINS PROTEIN"/>
    <property type="match status" value="1"/>
</dbReference>
<evidence type="ECO:0000256" key="5">
    <source>
        <dbReference type="PROSITE-ProRule" id="PRU00125"/>
    </source>
</evidence>
<dbReference type="Gene3D" id="2.10.110.10">
    <property type="entry name" value="Cysteine Rich Protein"/>
    <property type="match status" value="4"/>
</dbReference>
<evidence type="ECO:0000259" key="6">
    <source>
        <dbReference type="PROSITE" id="PS50023"/>
    </source>
</evidence>
<evidence type="ECO:0000313" key="7">
    <source>
        <dbReference type="EMBL" id="CAD5118135.1"/>
    </source>
</evidence>
<keyword evidence="1 5" id="KW-0479">Metal-binding</keyword>
<comment type="caution">
    <text evidence="7">The sequence shown here is derived from an EMBL/GenBank/DDBJ whole genome shotgun (WGS) entry which is preliminary data.</text>
</comment>
<dbReference type="GO" id="GO:0003712">
    <property type="term" value="F:transcription coregulator activity"/>
    <property type="evidence" value="ECO:0007669"/>
    <property type="project" value="TreeGrafter"/>
</dbReference>
<name>A0A7I8VP96_9ANNE</name>
<protein>
    <recommendedName>
        <fullName evidence="6">LIM zinc-binding domain-containing protein</fullName>
    </recommendedName>
</protein>
<dbReference type="PROSITE" id="PS50023">
    <property type="entry name" value="LIM_DOMAIN_2"/>
    <property type="match status" value="2"/>
</dbReference>
<organism evidence="7 8">
    <name type="scientific">Dimorphilus gyrociliatus</name>
    <dbReference type="NCBI Taxonomy" id="2664684"/>
    <lineage>
        <taxon>Eukaryota</taxon>
        <taxon>Metazoa</taxon>
        <taxon>Spiralia</taxon>
        <taxon>Lophotrochozoa</taxon>
        <taxon>Annelida</taxon>
        <taxon>Polychaeta</taxon>
        <taxon>Polychaeta incertae sedis</taxon>
        <taxon>Dinophilidae</taxon>
        <taxon>Dimorphilus</taxon>
    </lineage>
</organism>
<sequence length="250" mass="28871">MECNACSKSFNGGQYILKNNKKICTSCFNEKLANICEKCQKKIEIGNKDLSYNNRHWHEACFECADCRASLTQIPFAEKDSSVYCERCYDEKFASKCDECKNAFRGGNLKYIVKGRQLHERCFLCSKCQVPIRANAFVPVEERIICIECYEANLAPKCVNCQKPISTKGLEESGKSYHHECFQCSNCSMQLDVKRFSTRGEKLYCPQCFENLFGIKCEECQKILSPGKIFVSYNDKYWHKGCWKLPELLE</sequence>
<dbReference type="GO" id="GO:0030018">
    <property type="term" value="C:Z disc"/>
    <property type="evidence" value="ECO:0007669"/>
    <property type="project" value="TreeGrafter"/>
</dbReference>
<dbReference type="SUPFAM" id="SSF57716">
    <property type="entry name" value="Glucocorticoid receptor-like (DNA-binding domain)"/>
    <property type="match status" value="4"/>
</dbReference>
<dbReference type="PANTHER" id="PTHR24205:SF4">
    <property type="entry name" value="PROTEIN ESPINAS"/>
    <property type="match status" value="1"/>
</dbReference>
<dbReference type="EMBL" id="CAJFCJ010000008">
    <property type="protein sequence ID" value="CAD5118135.1"/>
    <property type="molecule type" value="Genomic_DNA"/>
</dbReference>
<dbReference type="Proteomes" id="UP000549394">
    <property type="component" value="Unassembled WGS sequence"/>
</dbReference>
<keyword evidence="4 5" id="KW-0440">LIM domain</keyword>
<proteinExistence type="predicted"/>
<dbReference type="Pfam" id="PF00412">
    <property type="entry name" value="LIM"/>
    <property type="match status" value="3"/>
</dbReference>
<evidence type="ECO:0000256" key="3">
    <source>
        <dbReference type="ARBA" id="ARBA00022833"/>
    </source>
</evidence>
<dbReference type="InterPro" id="IPR001781">
    <property type="entry name" value="Znf_LIM"/>
</dbReference>
<evidence type="ECO:0000313" key="8">
    <source>
        <dbReference type="Proteomes" id="UP000549394"/>
    </source>
</evidence>
<feature type="domain" description="LIM zinc-binding" evidence="6">
    <location>
        <begin position="156"/>
        <end position="215"/>
    </location>
</feature>
<feature type="domain" description="LIM zinc-binding" evidence="6">
    <location>
        <begin position="34"/>
        <end position="95"/>
    </location>
</feature>
<keyword evidence="8" id="KW-1185">Reference proteome</keyword>
<dbReference type="SMART" id="SM00132">
    <property type="entry name" value="LIM"/>
    <property type="match status" value="3"/>
</dbReference>
<evidence type="ECO:0000256" key="4">
    <source>
        <dbReference type="ARBA" id="ARBA00023038"/>
    </source>
</evidence>
<dbReference type="AlphaFoldDB" id="A0A7I8VP96"/>
<accession>A0A7I8VP96</accession>
<dbReference type="GO" id="GO:0005634">
    <property type="term" value="C:nucleus"/>
    <property type="evidence" value="ECO:0007669"/>
    <property type="project" value="TreeGrafter"/>
</dbReference>
<evidence type="ECO:0000256" key="2">
    <source>
        <dbReference type="ARBA" id="ARBA00022737"/>
    </source>
</evidence>
<keyword evidence="3 5" id="KW-0862">Zinc</keyword>
<keyword evidence="2" id="KW-0677">Repeat</keyword>
<dbReference type="OrthoDB" id="274660at2759"/>
<gene>
    <name evidence="7" type="ORF">DGYR_LOCUS6562</name>
</gene>
<reference evidence="7 8" key="1">
    <citation type="submission" date="2020-08" db="EMBL/GenBank/DDBJ databases">
        <authorList>
            <person name="Hejnol A."/>
        </authorList>
    </citation>
    <scope>NUCLEOTIDE SEQUENCE [LARGE SCALE GENOMIC DNA]</scope>
</reference>
<dbReference type="GO" id="GO:0046872">
    <property type="term" value="F:metal ion binding"/>
    <property type="evidence" value="ECO:0007669"/>
    <property type="project" value="UniProtKB-KW"/>
</dbReference>
<evidence type="ECO:0000256" key="1">
    <source>
        <dbReference type="ARBA" id="ARBA00022723"/>
    </source>
</evidence>
<dbReference type="PROSITE" id="PS00478">
    <property type="entry name" value="LIM_DOMAIN_1"/>
    <property type="match status" value="2"/>
</dbReference>